<dbReference type="CDD" id="cd00088">
    <property type="entry name" value="HPT"/>
    <property type="match status" value="1"/>
</dbReference>
<dbReference type="GO" id="GO:0000160">
    <property type="term" value="P:phosphorelay signal transduction system"/>
    <property type="evidence" value="ECO:0007669"/>
    <property type="project" value="InterPro"/>
</dbReference>
<organism evidence="3 4">
    <name type="scientific">Desulfomicrobium norvegicum (strain DSM 1741 / NCIMB 8310)</name>
    <name type="common">Desulfovibrio baculatus (strain Norway 4)</name>
    <name type="synonym">Desulfovibrio desulfuricans (strain Norway 4)</name>
    <dbReference type="NCBI Taxonomy" id="52561"/>
    <lineage>
        <taxon>Bacteria</taxon>
        <taxon>Pseudomonadati</taxon>
        <taxon>Thermodesulfobacteriota</taxon>
        <taxon>Desulfovibrionia</taxon>
        <taxon>Desulfovibrionales</taxon>
        <taxon>Desulfomicrobiaceae</taxon>
        <taxon>Desulfomicrobium</taxon>
    </lineage>
</organism>
<evidence type="ECO:0000259" key="2">
    <source>
        <dbReference type="PROSITE" id="PS50894"/>
    </source>
</evidence>
<dbReference type="InterPro" id="IPR008207">
    <property type="entry name" value="Sig_transdc_His_kin_Hpt_dom"/>
</dbReference>
<keyword evidence="4" id="KW-1185">Reference proteome</keyword>
<dbReference type="PROSITE" id="PS50894">
    <property type="entry name" value="HPT"/>
    <property type="match status" value="1"/>
</dbReference>
<feature type="modified residue" description="Phosphohistidine" evidence="1">
    <location>
        <position position="91"/>
    </location>
</feature>
<dbReference type="SMART" id="SM00073">
    <property type="entry name" value="HPT"/>
    <property type="match status" value="1"/>
</dbReference>
<protein>
    <submittedName>
        <fullName evidence="3">Hpt domain-containing protein</fullName>
    </submittedName>
</protein>
<keyword evidence="1" id="KW-0597">Phosphoprotein</keyword>
<evidence type="ECO:0000313" key="4">
    <source>
        <dbReference type="Proteomes" id="UP000199581"/>
    </source>
</evidence>
<name>A0A8G2C2E6_DESNO</name>
<evidence type="ECO:0000313" key="3">
    <source>
        <dbReference type="EMBL" id="SFL64887.1"/>
    </source>
</evidence>
<dbReference type="EMBL" id="FOTO01000004">
    <property type="protein sequence ID" value="SFL64887.1"/>
    <property type="molecule type" value="Genomic_DNA"/>
</dbReference>
<evidence type="ECO:0000256" key="1">
    <source>
        <dbReference type="PROSITE-ProRule" id="PRU00110"/>
    </source>
</evidence>
<comment type="caution">
    <text evidence="3">The sequence shown here is derived from an EMBL/GenBank/DDBJ whole genome shotgun (WGS) entry which is preliminary data.</text>
</comment>
<gene>
    <name evidence="3" type="ORF">SAMN05421830_104194</name>
</gene>
<dbReference type="GO" id="GO:0004672">
    <property type="term" value="F:protein kinase activity"/>
    <property type="evidence" value="ECO:0007669"/>
    <property type="project" value="UniProtKB-ARBA"/>
</dbReference>
<proteinExistence type="predicted"/>
<dbReference type="InterPro" id="IPR036641">
    <property type="entry name" value="HPT_dom_sf"/>
</dbReference>
<dbReference type="Proteomes" id="UP000199581">
    <property type="component" value="Unassembled WGS sequence"/>
</dbReference>
<dbReference type="Pfam" id="PF01627">
    <property type="entry name" value="Hpt"/>
    <property type="match status" value="1"/>
</dbReference>
<dbReference type="OrthoDB" id="214330at2"/>
<dbReference type="SUPFAM" id="SSF47226">
    <property type="entry name" value="Histidine-containing phosphotransfer domain, HPT domain"/>
    <property type="match status" value="1"/>
</dbReference>
<reference evidence="3 4" key="1">
    <citation type="submission" date="2016-10" db="EMBL/GenBank/DDBJ databases">
        <authorList>
            <person name="Varghese N."/>
            <person name="Submissions S."/>
        </authorList>
    </citation>
    <scope>NUCLEOTIDE SEQUENCE [LARGE SCALE GENOMIC DNA]</scope>
    <source>
        <strain evidence="3 4">DSM 1741</strain>
    </source>
</reference>
<accession>A0A8G2C2E6</accession>
<dbReference type="Gene3D" id="1.20.120.160">
    <property type="entry name" value="HPT domain"/>
    <property type="match status" value="1"/>
</dbReference>
<dbReference type="AlphaFoldDB" id="A0A8G2C2E6"/>
<sequence length="149" mass="16587">MGRKKTWNQSSFQIIKKKVTCMDRYGLNIQERNLSNTPLLSIEETLERMSGDRDLLTSLFQLYMDDAPRKLHSLDEYASQGDFYQVERTAHSLKGASATVGAARLCQLAAELEQAAKAGSQASMDLLRSELGLACDQTLESMREFCAGA</sequence>
<feature type="domain" description="HPt" evidence="2">
    <location>
        <begin position="52"/>
        <end position="145"/>
    </location>
</feature>